<evidence type="ECO:0000259" key="1">
    <source>
        <dbReference type="Pfam" id="PF05598"/>
    </source>
</evidence>
<evidence type="ECO:0000313" key="4">
    <source>
        <dbReference type="Proteomes" id="UP000198508"/>
    </source>
</evidence>
<evidence type="ECO:0000259" key="2">
    <source>
        <dbReference type="Pfam" id="PF13751"/>
    </source>
</evidence>
<dbReference type="AlphaFoldDB" id="A0A1I0KI24"/>
<keyword evidence="4" id="KW-1185">Reference proteome</keyword>
<name>A0A1I0KI24_9FIRM</name>
<feature type="domain" description="Transposase DDE" evidence="2">
    <location>
        <begin position="349"/>
        <end position="474"/>
    </location>
</feature>
<feature type="domain" description="Transposase InsH N-terminal" evidence="1">
    <location>
        <begin position="7"/>
        <end position="75"/>
    </location>
</feature>
<dbReference type="InterPro" id="IPR047629">
    <property type="entry name" value="IS1182_transpos"/>
</dbReference>
<accession>A0A1I0KI24</accession>
<protein>
    <submittedName>
        <fullName evidence="3">Transposase, IS4 family</fullName>
    </submittedName>
</protein>
<dbReference type="Pfam" id="PF13751">
    <property type="entry name" value="DDE_Tnp_1_6"/>
    <property type="match status" value="1"/>
</dbReference>
<dbReference type="NCBIfam" id="NF033551">
    <property type="entry name" value="transpos_IS1182"/>
    <property type="match status" value="1"/>
</dbReference>
<dbReference type="Proteomes" id="UP000198508">
    <property type="component" value="Unassembled WGS sequence"/>
</dbReference>
<dbReference type="InterPro" id="IPR025668">
    <property type="entry name" value="Tnp_DDE_dom"/>
</dbReference>
<dbReference type="InterPro" id="IPR008490">
    <property type="entry name" value="Transposase_InsH_N"/>
</dbReference>
<dbReference type="EMBL" id="FOIM01000091">
    <property type="protein sequence ID" value="SEU23650.1"/>
    <property type="molecule type" value="Genomic_DNA"/>
</dbReference>
<gene>
    <name evidence="3" type="ORF">SAMN05216313_1911</name>
</gene>
<dbReference type="PANTHER" id="PTHR33408:SF2">
    <property type="entry name" value="TRANSPOSASE DDE DOMAIN-CONTAINING PROTEIN"/>
    <property type="match status" value="1"/>
</dbReference>
<dbReference type="PANTHER" id="PTHR33408">
    <property type="entry name" value="TRANSPOSASE"/>
    <property type="match status" value="1"/>
</dbReference>
<sequence>MEDLDYTKLYQAYSAKGRNPAVDPKTMFKILTYAYSQTIYSSRKIETACKRDINFIWLLAGQKAPDHSTIARFRSGFLEEACEDLFYQMVRRLERADELSKETVFIDGTKIEACANKYTFVWKKSVGKWEEKMFMKIQAAVGGVNQEFIQSFHVGTEYRVQDLQKICRFLEEVCRERKIEFVHGRGKRKSMEQRYLELFQRYLERQTTYDWHTASFQGRNNYCKTDPDATFMHMKDDHMRNAQLKPGYNVQIGVDSEYIVAVDIFQDRNDVWTLVPFLKRMKEKLGFNYPSVTADSGYESEEGYSYLREEGQQPYIKPQTYEKWKKRSFKQDISKRENMAYNQETDTYICHAGKELRVLYLKKQHNKSGYESEVTVYECLDCTGCPYKEKCTKAKGNKRLYVSKSFLEKRGESYQNILSEKGIKYRMNRSIQVEGAFGVLKNDYGFQRFLLRGKKKVKLEILLLSMGYNLNKLHKKIQNERTGSYLFDLKASA</sequence>
<organism evidence="3 4">
    <name type="scientific">Enterocloster lavalensis</name>
    <dbReference type="NCBI Taxonomy" id="460384"/>
    <lineage>
        <taxon>Bacteria</taxon>
        <taxon>Bacillati</taxon>
        <taxon>Bacillota</taxon>
        <taxon>Clostridia</taxon>
        <taxon>Lachnospirales</taxon>
        <taxon>Lachnospiraceae</taxon>
        <taxon>Enterocloster</taxon>
    </lineage>
</organism>
<evidence type="ECO:0000313" key="3">
    <source>
        <dbReference type="EMBL" id="SEU23650.1"/>
    </source>
</evidence>
<reference evidence="4" key="1">
    <citation type="submission" date="2016-10" db="EMBL/GenBank/DDBJ databases">
        <authorList>
            <person name="Varghese N."/>
            <person name="Submissions S."/>
        </authorList>
    </citation>
    <scope>NUCLEOTIDE SEQUENCE [LARGE SCALE GENOMIC DNA]</scope>
    <source>
        <strain evidence="4">NLAE-zl-G277</strain>
    </source>
</reference>
<proteinExistence type="predicted"/>
<dbReference type="Pfam" id="PF05598">
    <property type="entry name" value="DUF772"/>
    <property type="match status" value="1"/>
</dbReference>